<dbReference type="Gene3D" id="1.10.10.10">
    <property type="entry name" value="Winged helix-like DNA-binding domain superfamily/Winged helix DNA-binding domain"/>
    <property type="match status" value="1"/>
</dbReference>
<dbReference type="InterPro" id="IPR036390">
    <property type="entry name" value="WH_DNA-bd_sf"/>
</dbReference>
<dbReference type="CDD" id="cd00609">
    <property type="entry name" value="AAT_like"/>
    <property type="match status" value="1"/>
</dbReference>
<dbReference type="SUPFAM" id="SSF53383">
    <property type="entry name" value="PLP-dependent transferases"/>
    <property type="match status" value="1"/>
</dbReference>
<evidence type="ECO:0000259" key="6">
    <source>
        <dbReference type="PROSITE" id="PS50949"/>
    </source>
</evidence>
<proteinExistence type="inferred from homology"/>
<keyword evidence="2" id="KW-0663">Pyridoxal phosphate</keyword>
<accession>A0ABC8QC05</accession>
<evidence type="ECO:0000256" key="4">
    <source>
        <dbReference type="ARBA" id="ARBA00023125"/>
    </source>
</evidence>
<sequence>MLCWPLSLPLAALAAMSVTELTSPPAQPLYRTLADHYLGAIRSGVLAPGERMPSVRMLMRTHAVSLSTALQVCRHLETEGWLEARERSGYFVRQPRRAMLAPVKEPEVSTPDPAAYVGVHARVSAIVARGQQASVHVDLSGASGAAALYPAAALNRIASQVLRRYPLLLTQAVIPNGHPELQTAVARRALDMGVQIAPDDVIVTHGCIEAVNLALRAVAQPGDTVAVESPTYYGLLQVLESLGMRAVEIPTSPRTGMSLEALEMAVQAYGNIRAVVVVPNLQNPLGSIMPDAAKRRMAAFCDANRIALIEDDTYSALGDSPTPLKALKAWDRTGNVIYCASLSKVLAPGLRLGWMAAGRWQGRVQMLKFAQSRPNDSWSQVLAGRFIASGAYDRHLRTLRQTLREQRERMAESIAGCFPAGTRLSVPSGGLAMWVELPANVSSVALFDAALAQGIRIAPGTMFSNLNRFDHYFRICFGLPPSANLEAALATLGRLTQELAER</sequence>
<evidence type="ECO:0000313" key="7">
    <source>
        <dbReference type="EMBL" id="CAJ0788376.1"/>
    </source>
</evidence>
<dbReference type="InterPro" id="IPR015422">
    <property type="entry name" value="PyrdxlP-dep_Trfase_small"/>
</dbReference>
<keyword evidence="4" id="KW-0238">DNA-binding</keyword>
<evidence type="ECO:0000256" key="5">
    <source>
        <dbReference type="ARBA" id="ARBA00023163"/>
    </source>
</evidence>
<dbReference type="Proteomes" id="UP001189663">
    <property type="component" value="Unassembled WGS sequence"/>
</dbReference>
<dbReference type="Gene3D" id="3.90.1150.10">
    <property type="entry name" value="Aspartate Aminotransferase, domain 1"/>
    <property type="match status" value="1"/>
</dbReference>
<reference evidence="7 8" key="1">
    <citation type="submission" date="2023-07" db="EMBL/GenBank/DDBJ databases">
        <authorList>
            <person name="Peeters C."/>
        </authorList>
    </citation>
    <scope>NUCLEOTIDE SEQUENCE [LARGE SCALE GENOMIC DNA]</scope>
    <source>
        <strain evidence="7 8">LMG 18096</strain>
    </source>
</reference>
<dbReference type="EMBL" id="CATZAT010000003">
    <property type="protein sequence ID" value="CAJ0788376.1"/>
    <property type="molecule type" value="Genomic_DNA"/>
</dbReference>
<protein>
    <submittedName>
        <fullName evidence="7">HTH-type transcriptional regulator NorG</fullName>
    </submittedName>
</protein>
<dbReference type="Pfam" id="PF00155">
    <property type="entry name" value="Aminotran_1_2"/>
    <property type="match status" value="1"/>
</dbReference>
<evidence type="ECO:0000256" key="2">
    <source>
        <dbReference type="ARBA" id="ARBA00022898"/>
    </source>
</evidence>
<dbReference type="AlphaFoldDB" id="A0ABC8QC05"/>
<dbReference type="InterPro" id="IPR004839">
    <property type="entry name" value="Aminotransferase_I/II_large"/>
</dbReference>
<dbReference type="SMART" id="SM00345">
    <property type="entry name" value="HTH_GNTR"/>
    <property type="match status" value="1"/>
</dbReference>
<dbReference type="SUPFAM" id="SSF46785">
    <property type="entry name" value="Winged helix' DNA-binding domain"/>
    <property type="match status" value="1"/>
</dbReference>
<comment type="caution">
    <text evidence="7">The sequence shown here is derived from an EMBL/GenBank/DDBJ whole genome shotgun (WGS) entry which is preliminary data.</text>
</comment>
<dbReference type="PANTHER" id="PTHR46577">
    <property type="entry name" value="HTH-TYPE TRANSCRIPTIONAL REGULATORY PROTEIN GABR"/>
    <property type="match status" value="1"/>
</dbReference>
<keyword evidence="5" id="KW-0804">Transcription</keyword>
<dbReference type="InterPro" id="IPR015424">
    <property type="entry name" value="PyrdxlP-dep_Trfase"/>
</dbReference>
<dbReference type="PANTHER" id="PTHR46577:SF2">
    <property type="entry name" value="TRANSCRIPTIONAL REGULATORY PROTEIN"/>
    <property type="match status" value="1"/>
</dbReference>
<dbReference type="Pfam" id="PF00392">
    <property type="entry name" value="GntR"/>
    <property type="match status" value="1"/>
</dbReference>
<name>A0ABC8QC05_9RALS</name>
<keyword evidence="3" id="KW-0805">Transcription regulation</keyword>
<comment type="similarity">
    <text evidence="1">In the C-terminal section; belongs to the class-I pyridoxal-phosphate-dependent aminotransferase family.</text>
</comment>
<dbReference type="Gene3D" id="3.40.640.10">
    <property type="entry name" value="Type I PLP-dependent aspartate aminotransferase-like (Major domain)"/>
    <property type="match status" value="1"/>
</dbReference>
<organism evidence="7 8">
    <name type="scientific">Ralstonia holmesii</name>
    <dbReference type="NCBI Taxonomy" id="3058602"/>
    <lineage>
        <taxon>Bacteria</taxon>
        <taxon>Pseudomonadati</taxon>
        <taxon>Pseudomonadota</taxon>
        <taxon>Betaproteobacteria</taxon>
        <taxon>Burkholderiales</taxon>
        <taxon>Burkholderiaceae</taxon>
        <taxon>Ralstonia</taxon>
    </lineage>
</organism>
<dbReference type="InterPro" id="IPR015421">
    <property type="entry name" value="PyrdxlP-dep_Trfase_major"/>
</dbReference>
<dbReference type="InterPro" id="IPR036388">
    <property type="entry name" value="WH-like_DNA-bd_sf"/>
</dbReference>
<keyword evidence="8" id="KW-1185">Reference proteome</keyword>
<dbReference type="CDD" id="cd07377">
    <property type="entry name" value="WHTH_GntR"/>
    <property type="match status" value="1"/>
</dbReference>
<dbReference type="InterPro" id="IPR051446">
    <property type="entry name" value="HTH_trans_reg/aminotransferase"/>
</dbReference>
<evidence type="ECO:0000313" key="8">
    <source>
        <dbReference type="Proteomes" id="UP001189663"/>
    </source>
</evidence>
<dbReference type="GO" id="GO:0003677">
    <property type="term" value="F:DNA binding"/>
    <property type="evidence" value="ECO:0007669"/>
    <property type="project" value="UniProtKB-KW"/>
</dbReference>
<gene>
    <name evidence="7" type="primary">norG_2</name>
    <name evidence="7" type="ORF">LMG18096_02100</name>
</gene>
<dbReference type="InterPro" id="IPR000524">
    <property type="entry name" value="Tscrpt_reg_HTH_GntR"/>
</dbReference>
<evidence type="ECO:0000256" key="3">
    <source>
        <dbReference type="ARBA" id="ARBA00023015"/>
    </source>
</evidence>
<feature type="domain" description="HTH gntR-type" evidence="6">
    <location>
        <begin position="27"/>
        <end position="95"/>
    </location>
</feature>
<dbReference type="PROSITE" id="PS50949">
    <property type="entry name" value="HTH_GNTR"/>
    <property type="match status" value="1"/>
</dbReference>
<evidence type="ECO:0000256" key="1">
    <source>
        <dbReference type="ARBA" id="ARBA00005384"/>
    </source>
</evidence>